<accession>A0A832DJZ2</accession>
<dbReference type="PRINTS" id="PR00956">
    <property type="entry name" value="FLGMOTORFLIN"/>
</dbReference>
<dbReference type="Gene3D" id="2.30.330.10">
    <property type="entry name" value="SpoA-like"/>
    <property type="match status" value="1"/>
</dbReference>
<dbReference type="SUPFAM" id="SSF101801">
    <property type="entry name" value="Surface presentation of antigens (SPOA)"/>
    <property type="match status" value="1"/>
</dbReference>
<dbReference type="GO" id="GO:0003774">
    <property type="term" value="F:cytoskeletal motor activity"/>
    <property type="evidence" value="ECO:0007669"/>
    <property type="project" value="InterPro"/>
</dbReference>
<dbReference type="GO" id="GO:0009425">
    <property type="term" value="C:bacterial-type flagellum basal body"/>
    <property type="evidence" value="ECO:0007669"/>
    <property type="project" value="InterPro"/>
</dbReference>
<keyword evidence="6" id="KW-0283">Flagellar rotation</keyword>
<evidence type="ECO:0000313" key="10">
    <source>
        <dbReference type="EMBL" id="HGT47690.1"/>
    </source>
</evidence>
<evidence type="ECO:0000256" key="3">
    <source>
        <dbReference type="ARBA" id="ARBA00021897"/>
    </source>
</evidence>
<organism evidence="10">
    <name type="scientific">Ignavibacterium album</name>
    <dbReference type="NCBI Taxonomy" id="591197"/>
    <lineage>
        <taxon>Bacteria</taxon>
        <taxon>Pseudomonadati</taxon>
        <taxon>Ignavibacteriota</taxon>
        <taxon>Ignavibacteria</taxon>
        <taxon>Ignavibacteriales</taxon>
        <taxon>Ignavibacteriaceae</taxon>
        <taxon>Ignavibacterium</taxon>
    </lineage>
</organism>
<keyword evidence="10" id="KW-0282">Flagellum</keyword>
<evidence type="ECO:0000256" key="8">
    <source>
        <dbReference type="SAM" id="MobiDB-lite"/>
    </source>
</evidence>
<dbReference type="EMBL" id="DSVI01000007">
    <property type="protein sequence ID" value="HGT47690.1"/>
    <property type="molecule type" value="Genomic_DNA"/>
</dbReference>
<keyword evidence="4" id="KW-1003">Cell membrane</keyword>
<feature type="region of interest" description="Disordered" evidence="8">
    <location>
        <begin position="1"/>
        <end position="22"/>
    </location>
</feature>
<dbReference type="NCBIfam" id="TIGR02480">
    <property type="entry name" value="fliN"/>
    <property type="match status" value="1"/>
</dbReference>
<dbReference type="InterPro" id="IPR012826">
    <property type="entry name" value="FliN"/>
</dbReference>
<gene>
    <name evidence="10" type="primary">fliN</name>
    <name evidence="10" type="ORF">ENS56_06625</name>
</gene>
<evidence type="ECO:0000256" key="7">
    <source>
        <dbReference type="ARBA" id="ARBA00023136"/>
    </source>
</evidence>
<feature type="compositionally biased region" description="Low complexity" evidence="8">
    <location>
        <begin position="7"/>
        <end position="22"/>
    </location>
</feature>
<dbReference type="GO" id="GO:0006935">
    <property type="term" value="P:chemotaxis"/>
    <property type="evidence" value="ECO:0007669"/>
    <property type="project" value="UniProtKB-KW"/>
</dbReference>
<dbReference type="Pfam" id="PF01052">
    <property type="entry name" value="FliMN_C"/>
    <property type="match status" value="1"/>
</dbReference>
<evidence type="ECO:0000256" key="2">
    <source>
        <dbReference type="ARBA" id="ARBA00009226"/>
    </source>
</evidence>
<proteinExistence type="inferred from homology"/>
<evidence type="ECO:0000256" key="4">
    <source>
        <dbReference type="ARBA" id="ARBA00022475"/>
    </source>
</evidence>
<evidence type="ECO:0000256" key="1">
    <source>
        <dbReference type="ARBA" id="ARBA00004413"/>
    </source>
</evidence>
<comment type="subcellular location">
    <subcellularLocation>
        <location evidence="1">Cell membrane</location>
        <topology evidence="1">Peripheral membrane protein</topology>
        <orientation evidence="1">Cytoplasmic side</orientation>
    </subcellularLocation>
</comment>
<feature type="domain" description="Flagellar motor switch protein FliN-like C-terminal" evidence="9">
    <location>
        <begin position="47"/>
        <end position="115"/>
    </location>
</feature>
<reference evidence="10" key="1">
    <citation type="journal article" date="2020" name="mSystems">
        <title>Genome- and Community-Level Interaction Insights into Carbon Utilization and Element Cycling Functions of Hydrothermarchaeota in Hydrothermal Sediment.</title>
        <authorList>
            <person name="Zhou Z."/>
            <person name="Liu Y."/>
            <person name="Xu W."/>
            <person name="Pan J."/>
            <person name="Luo Z.H."/>
            <person name="Li M."/>
        </authorList>
    </citation>
    <scope>NUCLEOTIDE SEQUENCE [LARGE SCALE GENOMIC DNA]</scope>
    <source>
        <strain evidence="10">SpSt-500</strain>
    </source>
</reference>
<dbReference type="AlphaFoldDB" id="A0A832DJZ2"/>
<keyword evidence="7" id="KW-0472">Membrane</keyword>
<dbReference type="InterPro" id="IPR001543">
    <property type="entry name" value="FliN-like_C"/>
</dbReference>
<evidence type="ECO:0000256" key="5">
    <source>
        <dbReference type="ARBA" id="ARBA00022500"/>
    </source>
</evidence>
<comment type="caution">
    <text evidence="10">The sequence shown here is derived from an EMBL/GenBank/DDBJ whole genome shotgun (WGS) entry which is preliminary data.</text>
</comment>
<keyword evidence="10" id="KW-0966">Cell projection</keyword>
<dbReference type="GO" id="GO:0005886">
    <property type="term" value="C:plasma membrane"/>
    <property type="evidence" value="ECO:0007669"/>
    <property type="project" value="UniProtKB-SubCell"/>
</dbReference>
<dbReference type="InterPro" id="IPR001172">
    <property type="entry name" value="FliN_T3SS_HrcQb"/>
</dbReference>
<keyword evidence="10" id="KW-0969">Cilium</keyword>
<dbReference type="InterPro" id="IPR051469">
    <property type="entry name" value="FliN/MopA/SpaO"/>
</dbReference>
<dbReference type="GO" id="GO:0071973">
    <property type="term" value="P:bacterial-type flagellum-dependent cell motility"/>
    <property type="evidence" value="ECO:0007669"/>
    <property type="project" value="InterPro"/>
</dbReference>
<dbReference type="PANTHER" id="PTHR43484">
    <property type="match status" value="1"/>
</dbReference>
<comment type="similarity">
    <text evidence="2">Belongs to the FliN/MopA/SpaO family.</text>
</comment>
<name>A0A832DJZ2_9BACT</name>
<evidence type="ECO:0000259" key="9">
    <source>
        <dbReference type="Pfam" id="PF01052"/>
    </source>
</evidence>
<evidence type="ECO:0000256" key="6">
    <source>
        <dbReference type="ARBA" id="ARBA00022779"/>
    </source>
</evidence>
<dbReference type="InterPro" id="IPR036429">
    <property type="entry name" value="SpoA-like_sf"/>
</dbReference>
<keyword evidence="5" id="KW-0145">Chemotaxis</keyword>
<dbReference type="PANTHER" id="PTHR43484:SF1">
    <property type="entry name" value="FLAGELLAR MOTOR SWITCH PROTEIN FLIN"/>
    <property type="match status" value="1"/>
</dbReference>
<protein>
    <recommendedName>
        <fullName evidence="3">Flagellar motor switch protein FliN</fullName>
    </recommendedName>
</protein>
<sequence length="126" mass="14098">MADELNKQTANQTTKSTATKTAAAADFPQFEESQFQGFEAGEKINFIKDLQLNVYIELGRTQMQIKDILELERGYVIELDKLASEPVDIYVNNKKIAEGEVVVIDKHFGIRIVNLTDAASQFKGIS</sequence>